<dbReference type="InterPro" id="IPR015943">
    <property type="entry name" value="WD40/YVTN_repeat-like_dom_sf"/>
</dbReference>
<dbReference type="InterPro" id="IPR001680">
    <property type="entry name" value="WD40_rpt"/>
</dbReference>
<dbReference type="InterPro" id="IPR036322">
    <property type="entry name" value="WD40_repeat_dom_sf"/>
</dbReference>
<reference evidence="7" key="1">
    <citation type="submission" date="2021-01" db="EMBL/GenBank/DDBJ databases">
        <authorList>
            <person name="Corre E."/>
            <person name="Pelletier E."/>
            <person name="Niang G."/>
            <person name="Scheremetjew M."/>
            <person name="Finn R."/>
            <person name="Kale V."/>
            <person name="Holt S."/>
            <person name="Cochrane G."/>
            <person name="Meng A."/>
            <person name="Brown T."/>
            <person name="Cohen L."/>
        </authorList>
    </citation>
    <scope>NUCLEOTIDE SEQUENCE</scope>
    <source>
        <strain evidence="7">CCMP127</strain>
    </source>
</reference>
<feature type="coiled-coil region" evidence="6">
    <location>
        <begin position="1"/>
        <end position="28"/>
    </location>
</feature>
<keyword evidence="4" id="KW-0807">Transducer</keyword>
<dbReference type="SMART" id="SM00320">
    <property type="entry name" value="WD40"/>
    <property type="match status" value="7"/>
</dbReference>
<dbReference type="PRINTS" id="PR00319">
    <property type="entry name" value="GPROTEINB"/>
</dbReference>
<organism evidence="7">
    <name type="scientific">Amphora coffeiformis</name>
    <dbReference type="NCBI Taxonomy" id="265554"/>
    <lineage>
        <taxon>Eukaryota</taxon>
        <taxon>Sar</taxon>
        <taxon>Stramenopiles</taxon>
        <taxon>Ochrophyta</taxon>
        <taxon>Bacillariophyta</taxon>
        <taxon>Bacillariophyceae</taxon>
        <taxon>Bacillariophycidae</taxon>
        <taxon>Thalassiophysales</taxon>
        <taxon>Catenulaceae</taxon>
        <taxon>Amphora</taxon>
    </lineage>
</organism>
<dbReference type="GO" id="GO:0007165">
    <property type="term" value="P:signal transduction"/>
    <property type="evidence" value="ECO:0007669"/>
    <property type="project" value="UniProtKB-KW"/>
</dbReference>
<dbReference type="InterPro" id="IPR020472">
    <property type="entry name" value="WD40_PAC1"/>
</dbReference>
<protein>
    <recommendedName>
        <fullName evidence="8">Guanine nucleotide-binding protein subunit beta-like protein</fullName>
    </recommendedName>
</protein>
<name>A0A7S3L0L8_9STRA</name>
<evidence type="ECO:0000256" key="3">
    <source>
        <dbReference type="ARBA" id="ARBA00022737"/>
    </source>
</evidence>
<dbReference type="PRINTS" id="PR00320">
    <property type="entry name" value="GPROTEINBRPT"/>
</dbReference>
<dbReference type="InterPro" id="IPR001632">
    <property type="entry name" value="WD40_G-protein_beta-like"/>
</dbReference>
<keyword evidence="6" id="KW-0175">Coiled coil</keyword>
<dbReference type="AlphaFoldDB" id="A0A7S3L0L8"/>
<evidence type="ECO:0008006" key="8">
    <source>
        <dbReference type="Google" id="ProtNLM"/>
    </source>
</evidence>
<feature type="repeat" description="WD" evidence="5">
    <location>
        <begin position="186"/>
        <end position="221"/>
    </location>
</feature>
<dbReference type="PIRSF" id="PIRSF002394">
    <property type="entry name" value="GN-bd_beta"/>
    <property type="match status" value="1"/>
</dbReference>
<dbReference type="EMBL" id="HBIM01000988">
    <property type="protein sequence ID" value="CAE0402578.1"/>
    <property type="molecule type" value="Transcribed_RNA"/>
</dbReference>
<comment type="similarity">
    <text evidence="1">Belongs to the WD repeat G protein beta family.</text>
</comment>
<dbReference type="SUPFAM" id="SSF50978">
    <property type="entry name" value="WD40 repeat-like"/>
    <property type="match status" value="1"/>
</dbReference>
<gene>
    <name evidence="7" type="ORF">ACOF00016_LOCUS856</name>
</gene>
<evidence type="ECO:0000256" key="1">
    <source>
        <dbReference type="ARBA" id="ARBA00009768"/>
    </source>
</evidence>
<dbReference type="PROSITE" id="PS50294">
    <property type="entry name" value="WD_REPEATS_REGION"/>
    <property type="match status" value="3"/>
</dbReference>
<dbReference type="PROSITE" id="PS50082">
    <property type="entry name" value="WD_REPEATS_2"/>
    <property type="match status" value="4"/>
</dbReference>
<evidence type="ECO:0000313" key="7">
    <source>
        <dbReference type="EMBL" id="CAE0402578.1"/>
    </source>
</evidence>
<feature type="repeat" description="WD" evidence="5">
    <location>
        <begin position="230"/>
        <end position="265"/>
    </location>
</feature>
<feature type="repeat" description="WD" evidence="5">
    <location>
        <begin position="323"/>
        <end position="355"/>
    </location>
</feature>
<feature type="repeat" description="WD" evidence="5">
    <location>
        <begin position="60"/>
        <end position="101"/>
    </location>
</feature>
<dbReference type="Gene3D" id="2.130.10.10">
    <property type="entry name" value="YVTN repeat-like/Quinoprotein amine dehydrogenase"/>
    <property type="match status" value="1"/>
</dbReference>
<evidence type="ECO:0000256" key="5">
    <source>
        <dbReference type="PROSITE-ProRule" id="PRU00221"/>
    </source>
</evidence>
<keyword evidence="3" id="KW-0677">Repeat</keyword>
<dbReference type="CDD" id="cd00200">
    <property type="entry name" value="WD40"/>
    <property type="match status" value="1"/>
</dbReference>
<dbReference type="InterPro" id="IPR016346">
    <property type="entry name" value="G-protein_beta_1-5"/>
</dbReference>
<evidence type="ECO:0000256" key="4">
    <source>
        <dbReference type="ARBA" id="ARBA00023224"/>
    </source>
</evidence>
<evidence type="ECO:0000256" key="2">
    <source>
        <dbReference type="ARBA" id="ARBA00022574"/>
    </source>
</evidence>
<evidence type="ECO:0000256" key="6">
    <source>
        <dbReference type="SAM" id="Coils"/>
    </source>
</evidence>
<accession>A0A7S3L0L8</accession>
<dbReference type="PANTHER" id="PTHR19850">
    <property type="entry name" value="GUANINE NUCLEOTIDE-BINDING PROTEIN BETA G PROTEIN BETA"/>
    <property type="match status" value="1"/>
</dbReference>
<sequence>MAGIGAKIEAAREQISSLQQKIEKLQKSKHDQSLGTVVKNSGTHLAPLRAPPTTKLRRTLKGHFGKVTGMHWGGDSRLLVSAGQDGNLLIWNTLSSNKLSAVPLKSSYVMSVGMEQTKGDLVACGGLDNLCTVYHWRQPERATELVFHDGFLSCCRFLSEQQILTSSGDSNCILWDITSGRNIVNFTEHSADALHMSLKPGDKNSFVSCSVDGTAKLWDIRKPGGAVMTFTGHTGDVNCVEFMPSDGNAFATCGQDGSVRLFDLRACGQLAAYGGVSSESEMEGFTGLAFSGSGRLLFVGHSDGNVYTYDVLSDRTVPSFALQGAHDKAVSSIGVSPRGNALCTASWDGLLKIWA</sequence>
<dbReference type="Pfam" id="PF25391">
    <property type="entry name" value="WD40_Gbeta"/>
    <property type="match status" value="1"/>
</dbReference>
<proteinExistence type="inferred from homology"/>
<keyword evidence="2 5" id="KW-0853">WD repeat</keyword>